<feature type="region of interest" description="Disordered" evidence="6">
    <location>
        <begin position="277"/>
        <end position="297"/>
    </location>
</feature>
<dbReference type="OrthoDB" id="9806424at2"/>
<evidence type="ECO:0000313" key="9">
    <source>
        <dbReference type="Proteomes" id="UP000199318"/>
    </source>
</evidence>
<dbReference type="Proteomes" id="UP000199318">
    <property type="component" value="Unassembled WGS sequence"/>
</dbReference>
<proteinExistence type="predicted"/>
<dbReference type="Gene3D" id="3.40.50.1010">
    <property type="entry name" value="5'-nuclease"/>
    <property type="match status" value="1"/>
</dbReference>
<dbReference type="GO" id="GO:0008409">
    <property type="term" value="F:5'-3' exonuclease activity"/>
    <property type="evidence" value="ECO:0007669"/>
    <property type="project" value="InterPro"/>
</dbReference>
<dbReference type="SMART" id="SM00279">
    <property type="entry name" value="HhH2"/>
    <property type="match status" value="1"/>
</dbReference>
<dbReference type="GO" id="GO:0003677">
    <property type="term" value="F:DNA binding"/>
    <property type="evidence" value="ECO:0007669"/>
    <property type="project" value="UniProtKB-KW"/>
</dbReference>
<name>A0A1H9RQC0_9BACI</name>
<dbReference type="CDD" id="cd09859">
    <property type="entry name" value="PIN_53EXO"/>
    <property type="match status" value="1"/>
</dbReference>
<keyword evidence="9" id="KW-1185">Reference proteome</keyword>
<feature type="domain" description="5'-3' exonuclease" evidence="7">
    <location>
        <begin position="4"/>
        <end position="274"/>
    </location>
</feature>
<dbReference type="FunFam" id="1.10.150.20:FF:000003">
    <property type="entry name" value="DNA polymerase I"/>
    <property type="match status" value="1"/>
</dbReference>
<dbReference type="InterPro" id="IPR038969">
    <property type="entry name" value="FEN"/>
</dbReference>
<protein>
    <recommendedName>
        <fullName evidence="5">5'-3' exonuclease</fullName>
    </recommendedName>
</protein>
<dbReference type="InterPro" id="IPR002421">
    <property type="entry name" value="5-3_exonuclease"/>
</dbReference>
<dbReference type="RefSeq" id="WP_093072211.1">
    <property type="nucleotide sequence ID" value="NZ_FOGV01000005.1"/>
</dbReference>
<dbReference type="InterPro" id="IPR029060">
    <property type="entry name" value="PIN-like_dom_sf"/>
</dbReference>
<dbReference type="Pfam" id="PF01367">
    <property type="entry name" value="5_3_exonuc"/>
    <property type="match status" value="1"/>
</dbReference>
<evidence type="ECO:0000256" key="1">
    <source>
        <dbReference type="ARBA" id="ARBA00022722"/>
    </source>
</evidence>
<evidence type="ECO:0000256" key="6">
    <source>
        <dbReference type="SAM" id="MobiDB-lite"/>
    </source>
</evidence>
<accession>A0A1H9RQC0</accession>
<organism evidence="8 9">
    <name type="scientific">Salisediminibacterium halotolerans</name>
    <dbReference type="NCBI Taxonomy" id="517425"/>
    <lineage>
        <taxon>Bacteria</taxon>
        <taxon>Bacillati</taxon>
        <taxon>Bacillota</taxon>
        <taxon>Bacilli</taxon>
        <taxon>Bacillales</taxon>
        <taxon>Bacillaceae</taxon>
        <taxon>Salisediminibacterium</taxon>
    </lineage>
</organism>
<dbReference type="SUPFAM" id="SSF88723">
    <property type="entry name" value="PIN domain-like"/>
    <property type="match status" value="1"/>
</dbReference>
<comment type="function">
    <text evidence="4">5'-3' exonuclease acting preferentially on double-stranded DNA.</text>
</comment>
<keyword evidence="8" id="KW-0269">Exonuclease</keyword>
<dbReference type="GO" id="GO:0033567">
    <property type="term" value="P:DNA replication, Okazaki fragment processing"/>
    <property type="evidence" value="ECO:0007669"/>
    <property type="project" value="InterPro"/>
</dbReference>
<comment type="caution">
    <text evidence="8">The sequence shown here is derived from an EMBL/GenBank/DDBJ whole genome shotgun (WGS) entry which is preliminary data.</text>
</comment>
<dbReference type="STRING" id="1464123.SAMN05444126_10546"/>
<reference evidence="9" key="1">
    <citation type="submission" date="2016-10" db="EMBL/GenBank/DDBJ databases">
        <authorList>
            <person name="de Groot N.N."/>
        </authorList>
    </citation>
    <scope>NUCLEOTIDE SEQUENCE [LARGE SCALE GENOMIC DNA]</scope>
    <source>
        <strain evidence="9">10nlg</strain>
    </source>
</reference>
<dbReference type="GO" id="GO:0017108">
    <property type="term" value="F:5'-flap endonuclease activity"/>
    <property type="evidence" value="ECO:0007669"/>
    <property type="project" value="InterPro"/>
</dbReference>
<dbReference type="InterPro" id="IPR036279">
    <property type="entry name" value="5-3_exonuclease_C_sf"/>
</dbReference>
<dbReference type="InterPro" id="IPR020045">
    <property type="entry name" value="DNA_polI_H3TH"/>
</dbReference>
<evidence type="ECO:0000313" key="8">
    <source>
        <dbReference type="EMBL" id="SER74738.1"/>
    </source>
</evidence>
<dbReference type="PANTHER" id="PTHR42646">
    <property type="entry name" value="FLAP ENDONUCLEASE XNI"/>
    <property type="match status" value="1"/>
</dbReference>
<keyword evidence="2" id="KW-0378">Hydrolase</keyword>
<dbReference type="InterPro" id="IPR008918">
    <property type="entry name" value="HhH2"/>
</dbReference>
<evidence type="ECO:0000256" key="3">
    <source>
        <dbReference type="ARBA" id="ARBA00023125"/>
    </source>
</evidence>
<keyword evidence="3" id="KW-0238">DNA-binding</keyword>
<evidence type="ECO:0000256" key="5">
    <source>
        <dbReference type="ARBA" id="ARBA00050026"/>
    </source>
</evidence>
<dbReference type="Pfam" id="PF02739">
    <property type="entry name" value="5_3_exonuc_N"/>
    <property type="match status" value="1"/>
</dbReference>
<evidence type="ECO:0000256" key="4">
    <source>
        <dbReference type="ARBA" id="ARBA00049957"/>
    </source>
</evidence>
<keyword evidence="1" id="KW-0540">Nuclease</keyword>
<sequence>MNEKNFLLIDGFNLLSRGYFATSYGRNIDELPKNSRGEYINAARVFWQKLQQLIDTYAVTDLSIAWDGKRSDILRTQKYDFYKAQRSDLPEPLVDQYELIKELLMQAGIHQMDAPGYEADDVIGTWSRHWPSRVNGNVWIYSNDKDMLQLINENVAQVIAKKKEEVIYRPELFRQEFQLEPSQWVDVKALLGDPSDNIPGCPGVGEKSAYPLIQTYGDLQTLYQVLAQGELDERFKRYKKKLIEGEEKVNISYELATIITDLDAVRSLPAESVQLGKSQQELQEKAAERGILTPRRS</sequence>
<dbReference type="EMBL" id="FOGV01000005">
    <property type="protein sequence ID" value="SER74738.1"/>
    <property type="molecule type" value="Genomic_DNA"/>
</dbReference>
<evidence type="ECO:0000259" key="7">
    <source>
        <dbReference type="SMART" id="SM00475"/>
    </source>
</evidence>
<gene>
    <name evidence="8" type="ORF">SAMN05444126_10546</name>
</gene>
<dbReference type="SUPFAM" id="SSF47807">
    <property type="entry name" value="5' to 3' exonuclease, C-terminal subdomain"/>
    <property type="match status" value="1"/>
</dbReference>
<dbReference type="CDD" id="cd09898">
    <property type="entry name" value="H3TH_53EXO"/>
    <property type="match status" value="1"/>
</dbReference>
<evidence type="ECO:0000256" key="2">
    <source>
        <dbReference type="ARBA" id="ARBA00022801"/>
    </source>
</evidence>
<dbReference type="SMART" id="SM00475">
    <property type="entry name" value="53EXOc"/>
    <property type="match status" value="1"/>
</dbReference>
<dbReference type="AlphaFoldDB" id="A0A1H9RQC0"/>
<dbReference type="Gene3D" id="1.10.150.20">
    <property type="entry name" value="5' to 3' exonuclease, C-terminal subdomain"/>
    <property type="match status" value="1"/>
</dbReference>
<dbReference type="PANTHER" id="PTHR42646:SF2">
    <property type="entry name" value="5'-3' EXONUCLEASE FAMILY PROTEIN"/>
    <property type="match status" value="1"/>
</dbReference>
<dbReference type="InterPro" id="IPR020046">
    <property type="entry name" value="5-3_exonucl_a-hlix_arch_N"/>
</dbReference>